<organism evidence="1 2">
    <name type="scientific">Hibiscus trionum</name>
    <name type="common">Flower of an hour</name>
    <dbReference type="NCBI Taxonomy" id="183268"/>
    <lineage>
        <taxon>Eukaryota</taxon>
        <taxon>Viridiplantae</taxon>
        <taxon>Streptophyta</taxon>
        <taxon>Embryophyta</taxon>
        <taxon>Tracheophyta</taxon>
        <taxon>Spermatophyta</taxon>
        <taxon>Magnoliopsida</taxon>
        <taxon>eudicotyledons</taxon>
        <taxon>Gunneridae</taxon>
        <taxon>Pentapetalae</taxon>
        <taxon>rosids</taxon>
        <taxon>malvids</taxon>
        <taxon>Malvales</taxon>
        <taxon>Malvaceae</taxon>
        <taxon>Malvoideae</taxon>
        <taxon>Hibiscus</taxon>
    </lineage>
</organism>
<dbReference type="Gene3D" id="3.60.10.10">
    <property type="entry name" value="Endonuclease/exonuclease/phosphatase"/>
    <property type="match status" value="1"/>
</dbReference>
<evidence type="ECO:0000313" key="2">
    <source>
        <dbReference type="Proteomes" id="UP001165190"/>
    </source>
</evidence>
<name>A0A9W7MK83_HIBTR</name>
<comment type="caution">
    <text evidence="1">The sequence shown here is derived from an EMBL/GenBank/DDBJ whole genome shotgun (WGS) entry which is preliminary data.</text>
</comment>
<accession>A0A9W7MK83</accession>
<dbReference type="Proteomes" id="UP001165190">
    <property type="component" value="Unassembled WGS sequence"/>
</dbReference>
<proteinExistence type="predicted"/>
<gene>
    <name evidence="1" type="ORF">HRI_004034900</name>
</gene>
<evidence type="ECO:0000313" key="1">
    <source>
        <dbReference type="EMBL" id="GMJ03657.1"/>
    </source>
</evidence>
<dbReference type="OrthoDB" id="1001526at2759"/>
<keyword evidence="2" id="KW-1185">Reference proteome</keyword>
<reference evidence="1" key="1">
    <citation type="submission" date="2023-05" db="EMBL/GenBank/DDBJ databases">
        <title>Genome and transcriptome analyses reveal genes involved in the formation of fine ridges on petal epidermal cells in Hibiscus trionum.</title>
        <authorList>
            <person name="Koshimizu S."/>
            <person name="Masuda S."/>
            <person name="Ishii T."/>
            <person name="Shirasu K."/>
            <person name="Hoshino A."/>
            <person name="Arita M."/>
        </authorList>
    </citation>
    <scope>NUCLEOTIDE SEQUENCE</scope>
    <source>
        <strain evidence="1">Hamamatsu line</strain>
    </source>
</reference>
<protein>
    <recommendedName>
        <fullName evidence="3">Endonuclease/exonuclease/phosphatase domain-containing protein</fullName>
    </recommendedName>
</protein>
<sequence>MIICTWNVRGMNIPLKQDEIVRRMYSLKVDFVCLLETRIKKISAQVIISGKFRGWNWLANYDYAYNGRIWLLWRDGIRFDLLSVMDQCLHGIVHCGDYSFILCAIYGWNDGI</sequence>
<dbReference type="EMBL" id="BSYR01000037">
    <property type="protein sequence ID" value="GMJ03657.1"/>
    <property type="molecule type" value="Genomic_DNA"/>
</dbReference>
<dbReference type="SUPFAM" id="SSF56219">
    <property type="entry name" value="DNase I-like"/>
    <property type="match status" value="1"/>
</dbReference>
<evidence type="ECO:0008006" key="3">
    <source>
        <dbReference type="Google" id="ProtNLM"/>
    </source>
</evidence>
<dbReference type="AlphaFoldDB" id="A0A9W7MK83"/>
<dbReference type="InterPro" id="IPR036691">
    <property type="entry name" value="Endo/exonu/phosph_ase_sf"/>
</dbReference>